<proteinExistence type="predicted"/>
<sequence>MFFWISRGVPEPYIPPARLEIVHPLHAIPPSSSSKKIETEDKSLRENVSKGFSEGASSEYKANSSLGDVKSRQGDFLSSLTARDLMTSPVVSFEENDPIEKAEEIFFQKRFRHVPVIKDESTLCGILSDRDWMRWQLTKEKEVGLAKTIGDIMKTKVLSVQMYAGIGEISKVLFEERIGCLPVVNEQAQIIGMITRSDVLRAILKVNEREFLA</sequence>
<keyword evidence="6" id="KW-1185">Reference proteome</keyword>
<dbReference type="Pfam" id="PF00571">
    <property type="entry name" value="CBS"/>
    <property type="match status" value="2"/>
</dbReference>
<dbReference type="AlphaFoldDB" id="A0A1D7V0P4"/>
<dbReference type="SUPFAM" id="SSF54631">
    <property type="entry name" value="CBS-domain pair"/>
    <property type="match status" value="1"/>
</dbReference>
<dbReference type="PROSITE" id="PS51371">
    <property type="entry name" value="CBS"/>
    <property type="match status" value="2"/>
</dbReference>
<dbReference type="PANTHER" id="PTHR43080">
    <property type="entry name" value="CBS DOMAIN-CONTAINING PROTEIN CBSX3, MITOCHONDRIAL"/>
    <property type="match status" value="1"/>
</dbReference>
<dbReference type="Proteomes" id="UP000094197">
    <property type="component" value="Chromosome 1"/>
</dbReference>
<feature type="domain" description="CBS" evidence="4">
    <location>
        <begin position="153"/>
        <end position="211"/>
    </location>
</feature>
<keyword evidence="1 2" id="KW-0129">CBS domain</keyword>
<dbReference type="InterPro" id="IPR051257">
    <property type="entry name" value="Diverse_CBS-Domain"/>
</dbReference>
<gene>
    <name evidence="5" type="ORF">A0128_17045</name>
</gene>
<evidence type="ECO:0000313" key="5">
    <source>
        <dbReference type="EMBL" id="AOP35396.1"/>
    </source>
</evidence>
<dbReference type="KEGG" id="laj:A0128_17045"/>
<dbReference type="InterPro" id="IPR000644">
    <property type="entry name" value="CBS_dom"/>
</dbReference>
<dbReference type="EMBL" id="CP015217">
    <property type="protein sequence ID" value="AOP35396.1"/>
    <property type="molecule type" value="Genomic_DNA"/>
</dbReference>
<dbReference type="SMART" id="SM00116">
    <property type="entry name" value="CBS"/>
    <property type="match status" value="2"/>
</dbReference>
<protein>
    <recommendedName>
        <fullName evidence="4">CBS domain-containing protein</fullName>
    </recommendedName>
</protein>
<dbReference type="OrthoDB" id="9811720at2"/>
<dbReference type="Gene3D" id="3.10.580.10">
    <property type="entry name" value="CBS-domain"/>
    <property type="match status" value="1"/>
</dbReference>
<feature type="compositionally biased region" description="Basic and acidic residues" evidence="3">
    <location>
        <begin position="35"/>
        <end position="48"/>
    </location>
</feature>
<reference evidence="5 6" key="1">
    <citation type="submission" date="2016-04" db="EMBL/GenBank/DDBJ databases">
        <title>Complete genome seqeunce of Leptospira alstonii serovar Room22.</title>
        <authorList>
            <person name="Nally J.E."/>
            <person name="Bayles D.O."/>
            <person name="Hurley D."/>
            <person name="Fanning S."/>
            <person name="McMahon B.J."/>
            <person name="Arent Z."/>
        </authorList>
    </citation>
    <scope>NUCLEOTIDE SEQUENCE [LARGE SCALE GENOMIC DNA]</scope>
    <source>
        <strain evidence="5 6">GWTS #1</strain>
    </source>
</reference>
<name>A0A1D7V0P4_9LEPT</name>
<evidence type="ECO:0000313" key="6">
    <source>
        <dbReference type="Proteomes" id="UP000094197"/>
    </source>
</evidence>
<feature type="domain" description="CBS" evidence="4">
    <location>
        <begin position="86"/>
        <end position="143"/>
    </location>
</feature>
<dbReference type="RefSeq" id="WP_069608599.1">
    <property type="nucleotide sequence ID" value="NZ_CP015217.1"/>
</dbReference>
<evidence type="ECO:0000256" key="3">
    <source>
        <dbReference type="SAM" id="MobiDB-lite"/>
    </source>
</evidence>
<evidence type="ECO:0000256" key="2">
    <source>
        <dbReference type="PROSITE-ProRule" id="PRU00703"/>
    </source>
</evidence>
<dbReference type="InterPro" id="IPR046342">
    <property type="entry name" value="CBS_dom_sf"/>
</dbReference>
<evidence type="ECO:0000256" key="1">
    <source>
        <dbReference type="ARBA" id="ARBA00023122"/>
    </source>
</evidence>
<organism evidence="5 6">
    <name type="scientific">Leptospira tipperaryensis</name>
    <dbReference type="NCBI Taxonomy" id="2564040"/>
    <lineage>
        <taxon>Bacteria</taxon>
        <taxon>Pseudomonadati</taxon>
        <taxon>Spirochaetota</taxon>
        <taxon>Spirochaetia</taxon>
        <taxon>Leptospirales</taxon>
        <taxon>Leptospiraceae</taxon>
        <taxon>Leptospira</taxon>
    </lineage>
</organism>
<dbReference type="PANTHER" id="PTHR43080:SF2">
    <property type="entry name" value="CBS DOMAIN-CONTAINING PROTEIN"/>
    <property type="match status" value="1"/>
</dbReference>
<evidence type="ECO:0000259" key="4">
    <source>
        <dbReference type="PROSITE" id="PS51371"/>
    </source>
</evidence>
<accession>A0A1D7V0P4</accession>
<feature type="region of interest" description="Disordered" evidence="3">
    <location>
        <begin position="30"/>
        <end position="50"/>
    </location>
</feature>